<dbReference type="InterPro" id="IPR015943">
    <property type="entry name" value="WD40/YVTN_repeat-like_dom_sf"/>
</dbReference>
<keyword evidence="5" id="KW-1185">Reference proteome</keyword>
<dbReference type="PROSITE" id="PS50294">
    <property type="entry name" value="WD_REPEATS_REGION"/>
    <property type="match status" value="1"/>
</dbReference>
<accession>A0A1B7N3N3</accession>
<dbReference type="SMART" id="SM00320">
    <property type="entry name" value="WD40"/>
    <property type="match status" value="6"/>
</dbReference>
<dbReference type="OrthoDB" id="10251741at2759"/>
<dbReference type="CDD" id="cd00200">
    <property type="entry name" value="WD40"/>
    <property type="match status" value="1"/>
</dbReference>
<dbReference type="InParanoid" id="A0A1B7N3N3"/>
<proteinExistence type="predicted"/>
<dbReference type="Gene3D" id="1.25.40.10">
    <property type="entry name" value="Tetratricopeptide repeat domain"/>
    <property type="match status" value="1"/>
</dbReference>
<evidence type="ECO:0000256" key="2">
    <source>
        <dbReference type="ARBA" id="ARBA00022737"/>
    </source>
</evidence>
<gene>
    <name evidence="4" type="ORF">K503DRAFT_84815</name>
</gene>
<evidence type="ECO:0000256" key="3">
    <source>
        <dbReference type="PROSITE-ProRule" id="PRU00221"/>
    </source>
</evidence>
<evidence type="ECO:0000313" key="4">
    <source>
        <dbReference type="EMBL" id="OAX39463.1"/>
    </source>
</evidence>
<organism evidence="4 5">
    <name type="scientific">Rhizopogon vinicolor AM-OR11-026</name>
    <dbReference type="NCBI Taxonomy" id="1314800"/>
    <lineage>
        <taxon>Eukaryota</taxon>
        <taxon>Fungi</taxon>
        <taxon>Dikarya</taxon>
        <taxon>Basidiomycota</taxon>
        <taxon>Agaricomycotina</taxon>
        <taxon>Agaricomycetes</taxon>
        <taxon>Agaricomycetidae</taxon>
        <taxon>Boletales</taxon>
        <taxon>Suillineae</taxon>
        <taxon>Rhizopogonaceae</taxon>
        <taxon>Rhizopogon</taxon>
    </lineage>
</organism>
<sequence length="621" mass="68656">MTEAAHHIIRSSTPTRAFDNIGEVAAVAVFPDRQRMATTSSDGILRVWDLKKGIILNELEGRGAGMGCVALSQDGQFIASIEYAYVNAWHGDTGRPLTQAFIPHPEGGVSSFDFSPDGTTLATGSDGTVKLWSTETWQLQGQPINLGIGYYNCVECIRYSPSGELLAIATKNSIQIWNPATRRCIARLEQNAVSLVWTPDSTLLLSGDSIIRQWDSSTWKQVGDWEGHTGHPCLAVNCNGTIVASTTTDRQVRLWRLSDRRTIAIFQHPDTPYCTTFSVDGKHILVGGKDKKISEWAVPEHAWPEGARGNEETCETQNCDTEAQDSNINVQGSHTKVQDSKIKILATNTTVRNACISGDLSTAEELLTQEIDANADNYRSYANRSVVMARKLDWDYALDDATKSLSIQPSFIGYISKGIALCGKKKTNHFLFLIKTIAIFNANQYAEAMWRVMELAAVCRDADTTLACRTIEVYLHIQLGNDALDRACPTEAADHFTAAVNTGTFLSKSAIHSKYEEFVVLFGCDFTSLWQTANQKRCHALLRAGKLAEVFEAYRYMTDMSDEATKASCLEWSLGFIQEFSTFRDYAPNADSTPDMCKYGDENDSISDIDSEIDHVDDVVS</sequence>
<dbReference type="SUPFAM" id="SSF48452">
    <property type="entry name" value="TPR-like"/>
    <property type="match status" value="1"/>
</dbReference>
<keyword evidence="1 3" id="KW-0853">WD repeat</keyword>
<dbReference type="PROSITE" id="PS00678">
    <property type="entry name" value="WD_REPEATS_1"/>
    <property type="match status" value="1"/>
</dbReference>
<dbReference type="AlphaFoldDB" id="A0A1B7N3N3"/>
<dbReference type="Pfam" id="PF00400">
    <property type="entry name" value="WD40"/>
    <property type="match status" value="5"/>
</dbReference>
<dbReference type="InterPro" id="IPR011990">
    <property type="entry name" value="TPR-like_helical_dom_sf"/>
</dbReference>
<dbReference type="InterPro" id="IPR001680">
    <property type="entry name" value="WD40_rpt"/>
</dbReference>
<name>A0A1B7N3N3_9AGAM</name>
<evidence type="ECO:0000313" key="5">
    <source>
        <dbReference type="Proteomes" id="UP000092154"/>
    </source>
</evidence>
<protein>
    <submittedName>
        <fullName evidence="4">WD40 repeat-like protein</fullName>
    </submittedName>
</protein>
<feature type="repeat" description="WD" evidence="3">
    <location>
        <begin position="17"/>
        <end position="58"/>
    </location>
</feature>
<dbReference type="SUPFAM" id="SSF50998">
    <property type="entry name" value="Quinoprotein alcohol dehydrogenase-like"/>
    <property type="match status" value="1"/>
</dbReference>
<dbReference type="Gene3D" id="2.130.10.10">
    <property type="entry name" value="YVTN repeat-like/Quinoprotein amine dehydrogenase"/>
    <property type="match status" value="2"/>
</dbReference>
<dbReference type="Proteomes" id="UP000092154">
    <property type="component" value="Unassembled WGS sequence"/>
</dbReference>
<evidence type="ECO:0000256" key="1">
    <source>
        <dbReference type="ARBA" id="ARBA00022574"/>
    </source>
</evidence>
<dbReference type="InterPro" id="IPR019775">
    <property type="entry name" value="WD40_repeat_CS"/>
</dbReference>
<dbReference type="PANTHER" id="PTHR19879:SF9">
    <property type="entry name" value="TRANSCRIPTION INITIATION FACTOR TFIID SUBUNIT 5"/>
    <property type="match status" value="1"/>
</dbReference>
<dbReference type="EMBL" id="KV448249">
    <property type="protein sequence ID" value="OAX39463.1"/>
    <property type="molecule type" value="Genomic_DNA"/>
</dbReference>
<dbReference type="STRING" id="1314800.A0A1B7N3N3"/>
<reference evidence="4 5" key="1">
    <citation type="submission" date="2016-06" db="EMBL/GenBank/DDBJ databases">
        <title>Comparative genomics of the ectomycorrhizal sister species Rhizopogon vinicolor and Rhizopogon vesiculosus (Basidiomycota: Boletales) reveals a divergence of the mating type B locus.</title>
        <authorList>
            <consortium name="DOE Joint Genome Institute"/>
            <person name="Mujic A.B."/>
            <person name="Kuo A."/>
            <person name="Tritt A."/>
            <person name="Lipzen A."/>
            <person name="Chen C."/>
            <person name="Johnson J."/>
            <person name="Sharma A."/>
            <person name="Barry K."/>
            <person name="Grigoriev I.V."/>
            <person name="Spatafora J.W."/>
        </authorList>
    </citation>
    <scope>NUCLEOTIDE SEQUENCE [LARGE SCALE GENOMIC DNA]</scope>
    <source>
        <strain evidence="4 5">AM-OR11-026</strain>
    </source>
</reference>
<dbReference type="PANTHER" id="PTHR19879">
    <property type="entry name" value="TRANSCRIPTION INITIATION FACTOR TFIID"/>
    <property type="match status" value="1"/>
</dbReference>
<dbReference type="InterPro" id="IPR011047">
    <property type="entry name" value="Quinoprotein_ADH-like_sf"/>
</dbReference>
<keyword evidence="2" id="KW-0677">Repeat</keyword>
<dbReference type="PROSITE" id="PS50082">
    <property type="entry name" value="WD_REPEATS_2"/>
    <property type="match status" value="1"/>
</dbReference>